<keyword evidence="2" id="KW-1185">Reference proteome</keyword>
<dbReference type="EMBL" id="DS989854">
    <property type="protein sequence ID" value="EDX74102.1"/>
    <property type="molecule type" value="Genomic_DNA"/>
</dbReference>
<sequence length="39" mass="4428">MPTHHTAAKRTVVELNIPPEMPRQEQAVKSTPRCSCIRN</sequence>
<protein>
    <submittedName>
        <fullName evidence="1">Uncharacterized protein</fullName>
    </submittedName>
</protein>
<dbReference type="Proteomes" id="UP000003835">
    <property type="component" value="Unassembled WGS sequence"/>
</dbReference>
<accession>B4VV87</accession>
<evidence type="ECO:0000313" key="1">
    <source>
        <dbReference type="EMBL" id="EDX74102.1"/>
    </source>
</evidence>
<evidence type="ECO:0000313" key="2">
    <source>
        <dbReference type="Proteomes" id="UP000003835"/>
    </source>
</evidence>
<name>B4VV87_9CYAN</name>
<proteinExistence type="predicted"/>
<organism evidence="1 2">
    <name type="scientific">Coleofasciculus chthonoplastes PCC 7420</name>
    <dbReference type="NCBI Taxonomy" id="118168"/>
    <lineage>
        <taxon>Bacteria</taxon>
        <taxon>Bacillati</taxon>
        <taxon>Cyanobacteriota</taxon>
        <taxon>Cyanophyceae</taxon>
        <taxon>Coleofasciculales</taxon>
        <taxon>Coleofasciculaceae</taxon>
        <taxon>Coleofasciculus</taxon>
    </lineage>
</organism>
<dbReference type="HOGENOM" id="CLU_3307861_0_0_3"/>
<reference evidence="1 2" key="1">
    <citation type="submission" date="2008-07" db="EMBL/GenBank/DDBJ databases">
        <authorList>
            <person name="Tandeau de Marsac N."/>
            <person name="Ferriera S."/>
            <person name="Johnson J."/>
            <person name="Kravitz S."/>
            <person name="Beeson K."/>
            <person name="Sutton G."/>
            <person name="Rogers Y.-H."/>
            <person name="Friedman R."/>
            <person name="Frazier M."/>
            <person name="Venter J.C."/>
        </authorList>
    </citation>
    <scope>NUCLEOTIDE SEQUENCE [LARGE SCALE GENOMIC DNA]</scope>
    <source>
        <strain evidence="1 2">PCC 7420</strain>
    </source>
</reference>
<dbReference type="STRING" id="118168.MC7420_4087"/>
<gene>
    <name evidence="1" type="ORF">MC7420_4087</name>
</gene>
<dbReference type="AlphaFoldDB" id="B4VV87"/>